<keyword evidence="5" id="KW-0333">Golgi apparatus</keyword>
<evidence type="ECO:0000313" key="9">
    <source>
        <dbReference type="Proteomes" id="UP000631114"/>
    </source>
</evidence>
<keyword evidence="4" id="KW-0735">Signal-anchor</keyword>
<dbReference type="InterPro" id="IPR040911">
    <property type="entry name" value="Exostosin_GT47"/>
</dbReference>
<dbReference type="EMBL" id="JADFTS010000008">
    <property type="protein sequence ID" value="KAF9592092.1"/>
    <property type="molecule type" value="Genomic_DNA"/>
</dbReference>
<dbReference type="PANTHER" id="PTHR11062:SF217">
    <property type="entry name" value="EXOSTOSIN FAMILY PROTEIN"/>
    <property type="match status" value="1"/>
</dbReference>
<keyword evidence="6" id="KW-1133">Transmembrane helix</keyword>
<dbReference type="Pfam" id="PF03016">
    <property type="entry name" value="Exostosin_GT47"/>
    <property type="match status" value="1"/>
</dbReference>
<name>A0A835H5I8_9MAGN</name>
<dbReference type="InterPro" id="IPR004263">
    <property type="entry name" value="Exostosin"/>
</dbReference>
<comment type="subcellular location">
    <subcellularLocation>
        <location evidence="1">Golgi apparatus membrane</location>
        <topology evidence="1">Single-pass type II membrane protein</topology>
    </subcellularLocation>
</comment>
<feature type="transmembrane region" description="Helical" evidence="6">
    <location>
        <begin position="12"/>
        <end position="30"/>
    </location>
</feature>
<comment type="caution">
    <text evidence="8">The sequence shown here is derived from an EMBL/GenBank/DDBJ whole genome shotgun (WGS) entry which is preliminary data.</text>
</comment>
<keyword evidence="6" id="KW-0812">Transmembrane</keyword>
<gene>
    <name evidence="8" type="ORF">IFM89_011930</name>
</gene>
<evidence type="ECO:0000256" key="2">
    <source>
        <dbReference type="ARBA" id="ARBA00010271"/>
    </source>
</evidence>
<organism evidence="8 9">
    <name type="scientific">Coptis chinensis</name>
    <dbReference type="NCBI Taxonomy" id="261450"/>
    <lineage>
        <taxon>Eukaryota</taxon>
        <taxon>Viridiplantae</taxon>
        <taxon>Streptophyta</taxon>
        <taxon>Embryophyta</taxon>
        <taxon>Tracheophyta</taxon>
        <taxon>Spermatophyta</taxon>
        <taxon>Magnoliopsida</taxon>
        <taxon>Ranunculales</taxon>
        <taxon>Ranunculaceae</taxon>
        <taxon>Coptidoideae</taxon>
        <taxon>Coptis</taxon>
    </lineage>
</organism>
<protein>
    <recommendedName>
        <fullName evidence="7">Exostosin GT47 domain-containing protein</fullName>
    </recommendedName>
</protein>
<accession>A0A835H5I8</accession>
<dbReference type="AlphaFoldDB" id="A0A835H5I8"/>
<dbReference type="OrthoDB" id="1924787at2759"/>
<evidence type="ECO:0000259" key="7">
    <source>
        <dbReference type="Pfam" id="PF03016"/>
    </source>
</evidence>
<evidence type="ECO:0000256" key="1">
    <source>
        <dbReference type="ARBA" id="ARBA00004323"/>
    </source>
</evidence>
<dbReference type="PANTHER" id="PTHR11062">
    <property type="entry name" value="EXOSTOSIN HEPARAN SULFATE GLYCOSYLTRANSFERASE -RELATED"/>
    <property type="match status" value="1"/>
</dbReference>
<evidence type="ECO:0000256" key="3">
    <source>
        <dbReference type="ARBA" id="ARBA00022676"/>
    </source>
</evidence>
<evidence type="ECO:0000313" key="8">
    <source>
        <dbReference type="EMBL" id="KAF9592092.1"/>
    </source>
</evidence>
<keyword evidence="6" id="KW-0472">Membrane</keyword>
<feature type="domain" description="Exostosin GT47" evidence="7">
    <location>
        <begin position="135"/>
        <end position="415"/>
    </location>
</feature>
<evidence type="ECO:0000256" key="6">
    <source>
        <dbReference type="SAM" id="Phobius"/>
    </source>
</evidence>
<proteinExistence type="inferred from homology"/>
<evidence type="ECO:0000256" key="4">
    <source>
        <dbReference type="ARBA" id="ARBA00022968"/>
    </source>
</evidence>
<evidence type="ECO:0000256" key="5">
    <source>
        <dbReference type="ARBA" id="ARBA00023034"/>
    </source>
</evidence>
<sequence length="465" mass="53960">MRRLNFPNHPYQVIFVVGALVTILFVFFVTTSPQNLLSSLQWTRATGVRNLTSSSHGLKKVKVINVTYVPPRIKKGEVVKLDKLEEGLARARALIKHAAQNQTQSISAYKDSDYVPQGDLYKNPRLFQRSYLLMEKLFKIFVYEEGDHPLFHNGPCKNIYSMEGLFINFMEKDKRFRTNDPDGAHVYFLPFSVAMIIEYLFHPIIRDKAVLERTISDYVHIISQKYPFWNRSLGADHVMLSCHDWGPRATWYVPQLYFNAIRVLCNANTTERFNPRKDASFPEINLITGEIKGIIGGAPPSSRSTLAFFAGSLHGRIRPALLQHWKDKDEDIKVYETVPEGVSYQDMMNRSKYCICPSGHEVASPRIVEAIYSECIPVLISQHYILPFSDVLNWESFSIQISVSQIPNLRKILMEIPEHRYLRMLERVKQVRRHFMVNDPPKRYDVFHMIIHSIWLRRLNVQISA</sequence>
<keyword evidence="9" id="KW-1185">Reference proteome</keyword>
<keyword evidence="3" id="KW-0328">Glycosyltransferase</keyword>
<dbReference type="GO" id="GO:0000139">
    <property type="term" value="C:Golgi membrane"/>
    <property type="evidence" value="ECO:0007669"/>
    <property type="project" value="UniProtKB-SubCell"/>
</dbReference>
<comment type="similarity">
    <text evidence="2">Belongs to the glycosyltransferase 47 family.</text>
</comment>
<dbReference type="GO" id="GO:0016757">
    <property type="term" value="F:glycosyltransferase activity"/>
    <property type="evidence" value="ECO:0007669"/>
    <property type="project" value="UniProtKB-KW"/>
</dbReference>
<keyword evidence="3" id="KW-0808">Transferase</keyword>
<reference evidence="8 9" key="1">
    <citation type="submission" date="2020-10" db="EMBL/GenBank/DDBJ databases">
        <title>The Coptis chinensis genome and diversification of protoberbering-type alkaloids.</title>
        <authorList>
            <person name="Wang B."/>
            <person name="Shu S."/>
            <person name="Song C."/>
            <person name="Liu Y."/>
        </authorList>
    </citation>
    <scope>NUCLEOTIDE SEQUENCE [LARGE SCALE GENOMIC DNA]</scope>
    <source>
        <strain evidence="8">HL-2020</strain>
        <tissue evidence="8">Leaf</tissue>
    </source>
</reference>
<dbReference type="Proteomes" id="UP000631114">
    <property type="component" value="Unassembled WGS sequence"/>
</dbReference>